<dbReference type="AlphaFoldDB" id="A0A1E2S354"/>
<evidence type="ECO:0000313" key="1">
    <source>
        <dbReference type="EMBL" id="ODA68871.1"/>
    </source>
</evidence>
<name>A0A1E2S354_9HYPH</name>
<sequence>MAFDDLQAEIANLINQMEDQPEDRHELYEQIRERLNEMRAYGMPLPEDLVALEKALEAEFMAAKEAAPPKKS</sequence>
<comment type="caution">
    <text evidence="1">The sequence shown here is derived from an EMBL/GenBank/DDBJ whole genome shotgun (WGS) entry which is preliminary data.</text>
</comment>
<dbReference type="RefSeq" id="WP_069094081.1">
    <property type="nucleotide sequence ID" value="NZ_MASI01000001.1"/>
</dbReference>
<evidence type="ECO:0000313" key="2">
    <source>
        <dbReference type="Proteomes" id="UP000095087"/>
    </source>
</evidence>
<keyword evidence="2" id="KW-1185">Reference proteome</keyword>
<proteinExistence type="predicted"/>
<dbReference type="EMBL" id="MASI01000001">
    <property type="protein sequence ID" value="ODA68871.1"/>
    <property type="molecule type" value="Genomic_DNA"/>
</dbReference>
<reference evidence="1 2" key="1">
    <citation type="submission" date="2016-07" db="EMBL/GenBank/DDBJ databases">
        <title>Draft genome sequence of Methyloligella halotolerans C2T (VKM B-2706T=CCUG 61687T=DSM 25045T), a halotolerant polyhydroxybutyrate accumulating methylotroph.</title>
        <authorList>
            <person name="Vasilenko O.V."/>
            <person name="Doronina N.V."/>
            <person name="Poroshina M.N."/>
            <person name="Tarlachkov S.V."/>
            <person name="Trotsenko Y.A."/>
        </authorList>
    </citation>
    <scope>NUCLEOTIDE SEQUENCE [LARGE SCALE GENOMIC DNA]</scope>
    <source>
        <strain evidence="1 2">VKM B-2706</strain>
    </source>
</reference>
<dbReference type="OrthoDB" id="9808314at2"/>
<organism evidence="1 2">
    <name type="scientific">Methyloligella halotolerans</name>
    <dbReference type="NCBI Taxonomy" id="1177755"/>
    <lineage>
        <taxon>Bacteria</taxon>
        <taxon>Pseudomonadati</taxon>
        <taxon>Pseudomonadota</taxon>
        <taxon>Alphaproteobacteria</taxon>
        <taxon>Hyphomicrobiales</taxon>
        <taxon>Hyphomicrobiaceae</taxon>
        <taxon>Methyloligella</taxon>
    </lineage>
</organism>
<protein>
    <submittedName>
        <fullName evidence="1">Uncharacterized protein</fullName>
    </submittedName>
</protein>
<dbReference type="Proteomes" id="UP000095087">
    <property type="component" value="Unassembled WGS sequence"/>
</dbReference>
<gene>
    <name evidence="1" type="ORF">A7A08_00705</name>
</gene>
<accession>A0A1E2S354</accession>